<dbReference type="Pfam" id="PF09139">
    <property type="entry name" value="Tam41_Mmp37"/>
    <property type="match status" value="1"/>
</dbReference>
<keyword evidence="12" id="KW-0999">Mitochondrion inner membrane</keyword>
<keyword evidence="13" id="KW-0460">Magnesium</keyword>
<comment type="cofactor">
    <cofactor evidence="1">
        <name>Mg(2+)</name>
        <dbReference type="ChEBI" id="CHEBI:18420"/>
    </cofactor>
</comment>
<keyword evidence="10" id="KW-0808">Transferase</keyword>
<dbReference type="GO" id="GO:0032049">
    <property type="term" value="P:cardiolipin biosynthetic process"/>
    <property type="evidence" value="ECO:0007669"/>
    <property type="project" value="InterPro"/>
</dbReference>
<dbReference type="PANTHER" id="PTHR13619">
    <property type="entry name" value="PHOSPHATIDATE CYTIDYLYLTRANSFERASE, MITOCHONDRIAL"/>
    <property type="match status" value="1"/>
</dbReference>
<evidence type="ECO:0000256" key="18">
    <source>
        <dbReference type="ARBA" id="ARBA00023264"/>
    </source>
</evidence>
<comment type="subcellular location">
    <subcellularLocation>
        <location evidence="3">Mitochondrion inner membrane</location>
        <topology evidence="3">Peripheral membrane protein</topology>
        <orientation evidence="3">Matrix side</orientation>
    </subcellularLocation>
</comment>
<name>A0A2J8WDB7_PONAB</name>
<dbReference type="GO" id="GO:0004605">
    <property type="term" value="F:phosphatidate cytidylyltransferase activity"/>
    <property type="evidence" value="ECO:0007669"/>
    <property type="project" value="UniProtKB-EC"/>
</dbReference>
<evidence type="ECO:0000256" key="13">
    <source>
        <dbReference type="ARBA" id="ARBA00022842"/>
    </source>
</evidence>
<dbReference type="EMBL" id="NDHI03003394">
    <property type="protein sequence ID" value="PNJ67766.1"/>
    <property type="molecule type" value="Genomic_DNA"/>
</dbReference>
<evidence type="ECO:0000256" key="4">
    <source>
        <dbReference type="ARBA" id="ARBA00005119"/>
    </source>
</evidence>
<keyword evidence="15" id="KW-0496">Mitochondrion</keyword>
<evidence type="ECO:0000256" key="5">
    <source>
        <dbReference type="ARBA" id="ARBA00005189"/>
    </source>
</evidence>
<dbReference type="GO" id="GO:0016024">
    <property type="term" value="P:CDP-diacylglycerol biosynthetic process"/>
    <property type="evidence" value="ECO:0007669"/>
    <property type="project" value="UniProtKB-UniPathway"/>
</dbReference>
<comment type="similarity">
    <text evidence="6">Belongs to the TAM41 family.</text>
</comment>
<evidence type="ECO:0000256" key="16">
    <source>
        <dbReference type="ARBA" id="ARBA00023136"/>
    </source>
</evidence>
<sequence length="126" mass="14297">VKIISMNEDVTLRSALDRNLKSAVTAAFLMLPESFSEEDLFIEIAGLSYSGDFRMVVGEDKTKVLNIVKPNIAHFRELYGSILQENPQVVYKSQQGWLEVNCMWKIACIVSKTRAICRRKVRGRTA</sequence>
<dbReference type="GO" id="GO:0005743">
    <property type="term" value="C:mitochondrial inner membrane"/>
    <property type="evidence" value="ECO:0007669"/>
    <property type="project" value="UniProtKB-SubCell"/>
</dbReference>
<evidence type="ECO:0000256" key="2">
    <source>
        <dbReference type="ARBA" id="ARBA00003203"/>
    </source>
</evidence>
<keyword evidence="18" id="KW-1208">Phospholipid metabolism</keyword>
<evidence type="ECO:0000256" key="15">
    <source>
        <dbReference type="ARBA" id="ARBA00023128"/>
    </source>
</evidence>
<evidence type="ECO:0000256" key="17">
    <source>
        <dbReference type="ARBA" id="ARBA00023209"/>
    </source>
</evidence>
<dbReference type="AlphaFoldDB" id="A0A2J8WDB7"/>
<evidence type="ECO:0000256" key="11">
    <source>
        <dbReference type="ARBA" id="ARBA00022695"/>
    </source>
</evidence>
<evidence type="ECO:0000256" key="8">
    <source>
        <dbReference type="ARBA" id="ARBA00018337"/>
    </source>
</evidence>
<dbReference type="UniPathway" id="UPA00557">
    <property type="reaction ID" value="UER00614"/>
</dbReference>
<keyword evidence="16" id="KW-0472">Membrane</keyword>
<evidence type="ECO:0000256" key="7">
    <source>
        <dbReference type="ARBA" id="ARBA00012487"/>
    </source>
</evidence>
<evidence type="ECO:0000256" key="6">
    <source>
        <dbReference type="ARBA" id="ARBA00005458"/>
    </source>
</evidence>
<comment type="function">
    <text evidence="2">Catalyzes the conversion of phosphatidic acid (PA) to CDP-diacylglycerol (CDP-DAG), an essential intermediate in the synthesis of phosphatidylglycerol, cardiolipin and phosphatidylinositol.</text>
</comment>
<evidence type="ECO:0000256" key="9">
    <source>
        <dbReference type="ARBA" id="ARBA00022516"/>
    </source>
</evidence>
<evidence type="ECO:0000256" key="19">
    <source>
        <dbReference type="ARBA" id="ARBA00029893"/>
    </source>
</evidence>
<dbReference type="EC" id="2.7.7.41" evidence="7"/>
<comment type="pathway">
    <text evidence="5">Lipid metabolism.</text>
</comment>
<feature type="non-terminal residue" evidence="21">
    <location>
        <position position="1"/>
    </location>
</feature>
<organism evidence="21">
    <name type="scientific">Pongo abelii</name>
    <name type="common">Sumatran orangutan</name>
    <name type="synonym">Pongo pygmaeus abelii</name>
    <dbReference type="NCBI Taxonomy" id="9601"/>
    <lineage>
        <taxon>Eukaryota</taxon>
        <taxon>Metazoa</taxon>
        <taxon>Chordata</taxon>
        <taxon>Craniata</taxon>
        <taxon>Vertebrata</taxon>
        <taxon>Euteleostomi</taxon>
        <taxon>Mammalia</taxon>
        <taxon>Eutheria</taxon>
        <taxon>Euarchontoglires</taxon>
        <taxon>Primates</taxon>
        <taxon>Haplorrhini</taxon>
        <taxon>Catarrhini</taxon>
        <taxon>Hominidae</taxon>
        <taxon>Pongo</taxon>
    </lineage>
</organism>
<dbReference type="PANTHER" id="PTHR13619:SF0">
    <property type="entry name" value="PHOSPHATIDATE CYTIDYLYLTRANSFERASE, MITOCHONDRIAL"/>
    <property type="match status" value="1"/>
</dbReference>
<evidence type="ECO:0000313" key="21">
    <source>
        <dbReference type="EMBL" id="PNJ67766.1"/>
    </source>
</evidence>
<evidence type="ECO:0000256" key="12">
    <source>
        <dbReference type="ARBA" id="ARBA00022792"/>
    </source>
</evidence>
<accession>A0A2J8WDB7</accession>
<dbReference type="InterPro" id="IPR015222">
    <property type="entry name" value="Tam41"/>
</dbReference>
<keyword evidence="9" id="KW-0444">Lipid biosynthesis</keyword>
<keyword evidence="14" id="KW-0443">Lipid metabolism</keyword>
<gene>
    <name evidence="21" type="ORF">CR201_G0011232</name>
</gene>
<keyword evidence="17" id="KW-0594">Phospholipid biosynthesis</keyword>
<keyword evidence="11" id="KW-0548">Nucleotidyltransferase</keyword>
<evidence type="ECO:0000256" key="1">
    <source>
        <dbReference type="ARBA" id="ARBA00001946"/>
    </source>
</evidence>
<protein>
    <recommendedName>
        <fullName evidence="8">Phosphatidate cytidylyltransferase, mitochondrial</fullName>
        <ecNumber evidence="7">2.7.7.41</ecNumber>
    </recommendedName>
    <alternativeName>
        <fullName evidence="19">CDP-diacylglycerol synthase</fullName>
    </alternativeName>
    <alternativeName>
        <fullName evidence="20">Mitochondrial translocator assembly and maintenance protein 41 homolog</fullName>
    </alternativeName>
</protein>
<evidence type="ECO:0000256" key="14">
    <source>
        <dbReference type="ARBA" id="ARBA00023098"/>
    </source>
</evidence>
<comment type="pathway">
    <text evidence="4">Phospholipid metabolism; CDP-diacylglycerol biosynthesis; CDP-diacylglycerol from sn-glycerol 3-phosphate: step 3/3.</text>
</comment>
<proteinExistence type="inferred from homology"/>
<evidence type="ECO:0000256" key="20">
    <source>
        <dbReference type="ARBA" id="ARBA00031502"/>
    </source>
</evidence>
<reference evidence="21" key="1">
    <citation type="submission" date="2017-12" db="EMBL/GenBank/DDBJ databases">
        <title>High-resolution comparative analysis of great ape genomes.</title>
        <authorList>
            <person name="Pollen A."/>
            <person name="Hastie A."/>
            <person name="Hormozdiari F."/>
            <person name="Dougherty M."/>
            <person name="Liu R."/>
            <person name="Chaisson M."/>
            <person name="Hoppe E."/>
            <person name="Hill C."/>
            <person name="Pang A."/>
            <person name="Hillier L."/>
            <person name="Baker C."/>
            <person name="Armstrong J."/>
            <person name="Shendure J."/>
            <person name="Paten B."/>
            <person name="Wilson R."/>
            <person name="Chao H."/>
            <person name="Schneider V."/>
            <person name="Ventura M."/>
            <person name="Kronenberg Z."/>
            <person name="Murali S."/>
            <person name="Gordon D."/>
            <person name="Cantsilieris S."/>
            <person name="Munson K."/>
            <person name="Nelson B."/>
            <person name="Raja A."/>
            <person name="Underwood J."/>
            <person name="Diekhans M."/>
            <person name="Fiddes I."/>
            <person name="Haussler D."/>
            <person name="Eichler E."/>
        </authorList>
    </citation>
    <scope>NUCLEOTIDE SEQUENCE [LARGE SCALE GENOMIC DNA]</scope>
    <source>
        <strain evidence="21">Susie</strain>
    </source>
</reference>
<evidence type="ECO:0000256" key="3">
    <source>
        <dbReference type="ARBA" id="ARBA00004443"/>
    </source>
</evidence>
<comment type="caution">
    <text evidence="21">The sequence shown here is derived from an EMBL/GenBank/DDBJ whole genome shotgun (WGS) entry which is preliminary data.</text>
</comment>
<evidence type="ECO:0000256" key="10">
    <source>
        <dbReference type="ARBA" id="ARBA00022679"/>
    </source>
</evidence>